<keyword evidence="20" id="KW-1185">Reference proteome</keyword>
<dbReference type="HAMAP" id="MF_00205">
    <property type="entry name" value="UvrA"/>
    <property type="match status" value="1"/>
</dbReference>
<dbReference type="Pfam" id="PF17755">
    <property type="entry name" value="UvrA_DNA-bind"/>
    <property type="match status" value="1"/>
</dbReference>
<dbReference type="PROSITE" id="PS00211">
    <property type="entry name" value="ABC_TRANSPORTER_1"/>
    <property type="match status" value="2"/>
</dbReference>
<gene>
    <name evidence="17 19" type="primary">uvrA</name>
    <name evidence="19" type="ORF">AB6D66_02605</name>
</gene>
<dbReference type="EMBL" id="JBFSSG010000002">
    <property type="protein sequence ID" value="MEZ8719941.1"/>
    <property type="molecule type" value="Genomic_DNA"/>
</dbReference>
<feature type="zinc finger region" description="C4-type" evidence="17">
    <location>
        <begin position="253"/>
        <end position="280"/>
    </location>
</feature>
<dbReference type="CDD" id="cd03270">
    <property type="entry name" value="ABC_UvrA_I"/>
    <property type="match status" value="1"/>
</dbReference>
<evidence type="ECO:0000256" key="16">
    <source>
        <dbReference type="ARBA" id="ARBA00042156"/>
    </source>
</evidence>
<dbReference type="InterPro" id="IPR013815">
    <property type="entry name" value="ATP_grasp_subdomain_1"/>
</dbReference>
<keyword evidence="2 17" id="KW-0963">Cytoplasm</keyword>
<organism evidence="19 20">
    <name type="scientific">Vibrio pomeroyi</name>
    <dbReference type="NCBI Taxonomy" id="198832"/>
    <lineage>
        <taxon>Bacteria</taxon>
        <taxon>Pseudomonadati</taxon>
        <taxon>Pseudomonadota</taxon>
        <taxon>Gammaproteobacteria</taxon>
        <taxon>Vibrionales</taxon>
        <taxon>Vibrionaceae</taxon>
        <taxon>Vibrio</taxon>
    </lineage>
</organism>
<dbReference type="GO" id="GO:0016787">
    <property type="term" value="F:hydrolase activity"/>
    <property type="evidence" value="ECO:0007669"/>
    <property type="project" value="UniProtKB-KW"/>
</dbReference>
<keyword evidence="11 17" id="KW-0267">Excision nuclease</keyword>
<keyword evidence="9 17" id="KW-0862">Zinc</keyword>
<keyword evidence="5 17" id="KW-0547">Nucleotide-binding</keyword>
<evidence type="ECO:0000313" key="20">
    <source>
        <dbReference type="Proteomes" id="UP001570071"/>
    </source>
</evidence>
<comment type="caution">
    <text evidence="19">The sequence shown here is derived from an EMBL/GenBank/DDBJ whole genome shotgun (WGS) entry which is preliminary data.</text>
</comment>
<comment type="function">
    <text evidence="17">The UvrABC repair system catalyzes the recognition and processing of DNA lesions. UvrA is an ATPase and a DNA-binding protein. A damage recognition complex composed of 2 UvrA and 2 UvrB subunits scans DNA for abnormalities. When the presence of a lesion has been verified by UvrB, the UvrA molecules dissociate.</text>
</comment>
<dbReference type="PANTHER" id="PTHR43152:SF3">
    <property type="entry name" value="UVRABC SYSTEM PROTEIN A"/>
    <property type="match status" value="1"/>
</dbReference>
<dbReference type="InterPro" id="IPR004602">
    <property type="entry name" value="UvrA"/>
</dbReference>
<name>A0ABV4MS28_9VIBR</name>
<dbReference type="CDD" id="cd03271">
    <property type="entry name" value="ABC_UvrA_II"/>
    <property type="match status" value="1"/>
</dbReference>
<proteinExistence type="inferred from homology"/>
<feature type="zinc finger region" description="C4-type" evidence="17">
    <location>
        <begin position="740"/>
        <end position="766"/>
    </location>
</feature>
<keyword evidence="7 17" id="KW-0228">DNA excision</keyword>
<evidence type="ECO:0000256" key="13">
    <source>
        <dbReference type="ARBA" id="ARBA00023204"/>
    </source>
</evidence>
<dbReference type="RefSeq" id="WP_372122033.1">
    <property type="nucleotide sequence ID" value="NZ_JBFSSG010000002.1"/>
</dbReference>
<keyword evidence="12 17" id="KW-0238">DNA-binding</keyword>
<keyword evidence="6 17" id="KW-0227">DNA damage</keyword>
<dbReference type="Gene3D" id="3.40.50.300">
    <property type="entry name" value="P-loop containing nucleotide triphosphate hydrolases"/>
    <property type="match status" value="2"/>
</dbReference>
<dbReference type="Gene3D" id="3.30.1490.20">
    <property type="entry name" value="ATP-grasp fold, A domain"/>
    <property type="match status" value="1"/>
</dbReference>
<dbReference type="PANTHER" id="PTHR43152">
    <property type="entry name" value="UVRABC SYSTEM PROTEIN A"/>
    <property type="match status" value="1"/>
</dbReference>
<evidence type="ECO:0000256" key="3">
    <source>
        <dbReference type="ARBA" id="ARBA00022723"/>
    </source>
</evidence>
<comment type="subcellular location">
    <subcellularLocation>
        <location evidence="1 17">Cytoplasm</location>
    </subcellularLocation>
</comment>
<dbReference type="InterPro" id="IPR003439">
    <property type="entry name" value="ABC_transporter-like_ATP-bd"/>
</dbReference>
<dbReference type="InterPro" id="IPR027417">
    <property type="entry name" value="P-loop_NTPase"/>
</dbReference>
<keyword evidence="19" id="KW-0378">Hydrolase</keyword>
<evidence type="ECO:0000256" key="17">
    <source>
        <dbReference type="HAMAP-Rule" id="MF_00205"/>
    </source>
</evidence>
<dbReference type="Gene3D" id="1.20.1580.10">
    <property type="entry name" value="ABC transporter ATPase like domain"/>
    <property type="match status" value="2"/>
</dbReference>
<dbReference type="Gene3D" id="1.10.8.280">
    <property type="entry name" value="ABC transporter ATPase domain-like"/>
    <property type="match status" value="1"/>
</dbReference>
<keyword evidence="13 17" id="KW-0234">DNA repair</keyword>
<evidence type="ECO:0000256" key="11">
    <source>
        <dbReference type="ARBA" id="ARBA00022881"/>
    </source>
</evidence>
<dbReference type="InterPro" id="IPR017871">
    <property type="entry name" value="ABC_transporter-like_CS"/>
</dbReference>
<dbReference type="PROSITE" id="PS50893">
    <property type="entry name" value="ABC_TRANSPORTER_2"/>
    <property type="match status" value="1"/>
</dbReference>
<feature type="binding site" evidence="17">
    <location>
        <begin position="31"/>
        <end position="38"/>
    </location>
    <ligand>
        <name>ATP</name>
        <dbReference type="ChEBI" id="CHEBI:30616"/>
    </ligand>
</feature>
<reference evidence="19 20" key="1">
    <citation type="journal article" date="2024" name="ISME J.">
        <title>Tailless and filamentous prophages are predominant in marine Vibrio.</title>
        <authorList>
            <person name="Steensen K."/>
            <person name="Seneca J."/>
            <person name="Bartlau N."/>
            <person name="Yu X.A."/>
            <person name="Hussain F.A."/>
            <person name="Polz M.F."/>
        </authorList>
    </citation>
    <scope>NUCLEOTIDE SEQUENCE [LARGE SCALE GENOMIC DNA]</scope>
    <source>
        <strain evidence="19 20">10N.239.312.F12</strain>
    </source>
</reference>
<accession>A0ABV4MS28</accession>
<comment type="similarity">
    <text evidence="14 17">Belongs to the ABC transporter superfamily. UvrA family.</text>
</comment>
<dbReference type="Proteomes" id="UP001570071">
    <property type="component" value="Unassembled WGS sequence"/>
</dbReference>
<sequence>MDKIEIRGARTHNLKDVNLTIPRDKLTVITGLSGSGKSSLAFDTLYAEGQRRYVESLSAYARQFLSLMEKPDVDHIEGLSPAISIEQKSTSHNPRSTVGTITEVYDYLRLLYARVGEPRCPDHNIPLAAQTISQMVDKVLELPAGSKMMLLAPIVKERKGEHVKTLENLAAQGFIRARIDGETCDLSDPPALELHKKHTIEVVVDRFKVRPDLQQRLAESFETTLELSGGIAVVGWMDETDQEEIVFSANFACPKCGYSMQELEPRLFSFNNPAGACGTCDGLGVQQYFDPSRVILDENLSIAEGAIKGWDQKNYYYFQMLTSLSEHYGFDLFAPFNSLPKKTQEIILKGSGRTDVEFKYINDRGDIRVKRHPFEGILNTLERRYRDTESSSVREDLAKYISTKSCSSCDGTRLRLEARNVFIGDTTLPEIVELSIADALQFFQELKLDGQRGQIADKVMKEINDRLHFLVNVGLNYLNLSRSAETLSGGEAQRIRLASQIGAGLVGVMYVLDEPSIGLHQRDNERLLQTLVHLRDLGNTVLVVEHDEDAIRCADHVIDIGPGAGVHGGHVVAEGTMQDIIDNPNSLTGQYLSGVKEIEVPKQRTPIDKKKVVEIVGATGNNLKNVTATIPVGLFSCITGVSGSGKSTLINDTFFKVAHTQLNGATTAVPAKHKKIKGLEHFDKVIDIDQSPIGRTPRSNPATYTGIFTPIRELFAGTQESRSRGYKAGRFSFNVRGGRCEACQGDGVIKVEMHFLPDVYVPCDVCKGKRYNRETLEVRYKGKTIDEVLEMTVEDAREFFNPVPVIARKLQTLMDVGLSYIRLGQAATTLSGGEAQRVKLARELSKRDTGKTLYILDEPTTGLHFHDIQQLLTVLHRLRDHGNTVVVIEHNLDVVKTADWILDLGPEGGQGGGEIVAEGTPEDVALVEGSHTARFLKPMLNLN</sequence>
<evidence type="ECO:0000256" key="12">
    <source>
        <dbReference type="ARBA" id="ARBA00023125"/>
    </source>
</evidence>
<dbReference type="InterPro" id="IPR041552">
    <property type="entry name" value="UvrA_DNA-bd"/>
</dbReference>
<protein>
    <recommendedName>
        <fullName evidence="15 17">UvrABC system protein A</fullName>
        <shortName evidence="17">UvrA protein</shortName>
    </recommendedName>
    <alternativeName>
        <fullName evidence="16 17">Excinuclease ABC subunit A</fullName>
    </alternativeName>
</protein>
<evidence type="ECO:0000256" key="1">
    <source>
        <dbReference type="ARBA" id="ARBA00004496"/>
    </source>
</evidence>
<evidence type="ECO:0000256" key="9">
    <source>
        <dbReference type="ARBA" id="ARBA00022833"/>
    </source>
</evidence>
<feature type="domain" description="ABC transporter" evidence="18">
    <location>
        <begin position="607"/>
        <end position="937"/>
    </location>
</feature>
<dbReference type="SUPFAM" id="SSF52540">
    <property type="entry name" value="P-loop containing nucleoside triphosphate hydrolases"/>
    <property type="match status" value="2"/>
</dbReference>
<keyword evidence="17" id="KW-0742">SOS response</keyword>
<evidence type="ECO:0000256" key="5">
    <source>
        <dbReference type="ARBA" id="ARBA00022741"/>
    </source>
</evidence>
<dbReference type="Pfam" id="PF17760">
    <property type="entry name" value="UvrA_inter"/>
    <property type="match status" value="1"/>
</dbReference>
<keyword evidence="4 17" id="KW-0677">Repeat</keyword>
<evidence type="ECO:0000256" key="4">
    <source>
        <dbReference type="ARBA" id="ARBA00022737"/>
    </source>
</evidence>
<evidence type="ECO:0000256" key="6">
    <source>
        <dbReference type="ARBA" id="ARBA00022763"/>
    </source>
</evidence>
<evidence type="ECO:0000256" key="15">
    <source>
        <dbReference type="ARBA" id="ARBA00039316"/>
    </source>
</evidence>
<comment type="subunit">
    <text evidence="17">Forms a heterotetramer with UvrB during the search for lesions.</text>
</comment>
<evidence type="ECO:0000256" key="10">
    <source>
        <dbReference type="ARBA" id="ARBA00022840"/>
    </source>
</evidence>
<evidence type="ECO:0000256" key="7">
    <source>
        <dbReference type="ARBA" id="ARBA00022769"/>
    </source>
</evidence>
<dbReference type="NCBIfam" id="NF001503">
    <property type="entry name" value="PRK00349.1"/>
    <property type="match status" value="1"/>
</dbReference>
<dbReference type="Pfam" id="PF00005">
    <property type="entry name" value="ABC_tran"/>
    <property type="match status" value="1"/>
</dbReference>
<feature type="binding site" evidence="17">
    <location>
        <begin position="640"/>
        <end position="647"/>
    </location>
    <ligand>
        <name>ATP</name>
        <dbReference type="ChEBI" id="CHEBI:30616"/>
    </ligand>
</feature>
<keyword evidence="8 17" id="KW-0863">Zinc-finger</keyword>
<dbReference type="InterPro" id="IPR041102">
    <property type="entry name" value="UvrA_inter"/>
</dbReference>
<dbReference type="NCBIfam" id="TIGR00630">
    <property type="entry name" value="uvra"/>
    <property type="match status" value="1"/>
</dbReference>
<keyword evidence="10 17" id="KW-0067">ATP-binding</keyword>
<evidence type="ECO:0000313" key="19">
    <source>
        <dbReference type="EMBL" id="MEZ8719941.1"/>
    </source>
</evidence>
<evidence type="ECO:0000259" key="18">
    <source>
        <dbReference type="PROSITE" id="PS50893"/>
    </source>
</evidence>
<evidence type="ECO:0000256" key="8">
    <source>
        <dbReference type="ARBA" id="ARBA00022771"/>
    </source>
</evidence>
<keyword evidence="3 17" id="KW-0479">Metal-binding</keyword>
<evidence type="ECO:0000256" key="14">
    <source>
        <dbReference type="ARBA" id="ARBA00038000"/>
    </source>
</evidence>
<evidence type="ECO:0000256" key="2">
    <source>
        <dbReference type="ARBA" id="ARBA00022490"/>
    </source>
</evidence>